<keyword evidence="3" id="KW-1185">Reference proteome</keyword>
<accession>A0AAD6YHR2</accession>
<proteinExistence type="predicted"/>
<dbReference type="AlphaFoldDB" id="A0AAD6YHR2"/>
<sequence>MTLCIRSDRCVTVTSSAVSAGRGRCRLCLDRMVRKRPITSRAPILFACPSPPAPPTAFLLPSCSSSAFSPPSPRHRYSSPPSPCHPACADLPNPPCQEPRRHNALTRRLLQRLRAGTAQHQRHVIQLPQAWSASGIQDTRAGAPAVQERGQPLQVWYYIAFWCPDHDDGHAHARLATRKTRRTRTLRARPDARYSRPYPARAATSRPPSVHTTRKTPRSSSATRRLPRTHRAAHHTRLPPAALALPPPASSWLDASAVCRLPLASCCQTLSARCLLPTPHTRCTRTLPATRCMTISPMAAARCNLPAGSCTLAQVSPRLRYRPTPSVYRTLVTACARVTQALPFATCYSPPVPAITRRCRPLPARARASCLLLYSARSSSSRFLPLHAFVATSLLMTYDCCEFLR</sequence>
<evidence type="ECO:0000256" key="1">
    <source>
        <dbReference type="SAM" id="MobiDB-lite"/>
    </source>
</evidence>
<reference evidence="2" key="1">
    <citation type="submission" date="2023-03" db="EMBL/GenBank/DDBJ databases">
        <title>Massive genome expansion in bonnet fungi (Mycena s.s.) driven by repeated elements and novel gene families across ecological guilds.</title>
        <authorList>
            <consortium name="Lawrence Berkeley National Laboratory"/>
            <person name="Harder C.B."/>
            <person name="Miyauchi S."/>
            <person name="Viragh M."/>
            <person name="Kuo A."/>
            <person name="Thoen E."/>
            <person name="Andreopoulos B."/>
            <person name="Lu D."/>
            <person name="Skrede I."/>
            <person name="Drula E."/>
            <person name="Henrissat B."/>
            <person name="Morin E."/>
            <person name="Kohler A."/>
            <person name="Barry K."/>
            <person name="LaButti K."/>
            <person name="Morin E."/>
            <person name="Salamov A."/>
            <person name="Lipzen A."/>
            <person name="Mereny Z."/>
            <person name="Hegedus B."/>
            <person name="Baldrian P."/>
            <person name="Stursova M."/>
            <person name="Weitz H."/>
            <person name="Taylor A."/>
            <person name="Grigoriev I.V."/>
            <person name="Nagy L.G."/>
            <person name="Martin F."/>
            <person name="Kauserud H."/>
        </authorList>
    </citation>
    <scope>NUCLEOTIDE SEQUENCE</scope>
    <source>
        <strain evidence="2">9144</strain>
    </source>
</reference>
<feature type="compositionally biased region" description="Basic residues" evidence="1">
    <location>
        <begin position="225"/>
        <end position="236"/>
    </location>
</feature>
<organism evidence="2 3">
    <name type="scientific">Mycena pura</name>
    <dbReference type="NCBI Taxonomy" id="153505"/>
    <lineage>
        <taxon>Eukaryota</taxon>
        <taxon>Fungi</taxon>
        <taxon>Dikarya</taxon>
        <taxon>Basidiomycota</taxon>
        <taxon>Agaricomycotina</taxon>
        <taxon>Agaricomycetes</taxon>
        <taxon>Agaricomycetidae</taxon>
        <taxon>Agaricales</taxon>
        <taxon>Marasmiineae</taxon>
        <taxon>Mycenaceae</taxon>
        <taxon>Mycena</taxon>
    </lineage>
</organism>
<protein>
    <submittedName>
        <fullName evidence="2">Uncharacterized protein</fullName>
    </submittedName>
</protein>
<dbReference type="Proteomes" id="UP001219525">
    <property type="component" value="Unassembled WGS sequence"/>
</dbReference>
<feature type="region of interest" description="Disordered" evidence="1">
    <location>
        <begin position="179"/>
        <end position="236"/>
    </location>
</feature>
<evidence type="ECO:0000313" key="3">
    <source>
        <dbReference type="Proteomes" id="UP001219525"/>
    </source>
</evidence>
<dbReference type="EMBL" id="JARJCW010000019">
    <property type="protein sequence ID" value="KAJ7214421.1"/>
    <property type="molecule type" value="Genomic_DNA"/>
</dbReference>
<gene>
    <name evidence="2" type="ORF">GGX14DRAFT_610860</name>
</gene>
<comment type="caution">
    <text evidence="2">The sequence shown here is derived from an EMBL/GenBank/DDBJ whole genome shotgun (WGS) entry which is preliminary data.</text>
</comment>
<name>A0AAD6YHR2_9AGAR</name>
<evidence type="ECO:0000313" key="2">
    <source>
        <dbReference type="EMBL" id="KAJ7214421.1"/>
    </source>
</evidence>